<evidence type="ECO:0000313" key="2">
    <source>
        <dbReference type="Proteomes" id="UP000789901"/>
    </source>
</evidence>
<reference evidence="1 2" key="1">
    <citation type="submission" date="2021-06" db="EMBL/GenBank/DDBJ databases">
        <authorList>
            <person name="Kallberg Y."/>
            <person name="Tangrot J."/>
            <person name="Rosling A."/>
        </authorList>
    </citation>
    <scope>NUCLEOTIDE SEQUENCE [LARGE SCALE GENOMIC DNA]</scope>
    <source>
        <strain evidence="1 2">120-4 pot B 10/14</strain>
    </source>
</reference>
<evidence type="ECO:0000313" key="1">
    <source>
        <dbReference type="EMBL" id="CAG8842806.1"/>
    </source>
</evidence>
<protein>
    <submittedName>
        <fullName evidence="1">36514_t:CDS:1</fullName>
    </submittedName>
</protein>
<organism evidence="1 2">
    <name type="scientific">Gigaspora margarita</name>
    <dbReference type="NCBI Taxonomy" id="4874"/>
    <lineage>
        <taxon>Eukaryota</taxon>
        <taxon>Fungi</taxon>
        <taxon>Fungi incertae sedis</taxon>
        <taxon>Mucoromycota</taxon>
        <taxon>Glomeromycotina</taxon>
        <taxon>Glomeromycetes</taxon>
        <taxon>Diversisporales</taxon>
        <taxon>Gigasporaceae</taxon>
        <taxon>Gigaspora</taxon>
    </lineage>
</organism>
<gene>
    <name evidence="1" type="ORF">GMARGA_LOCUS36189</name>
</gene>
<accession>A0ABN7WWZ7</accession>
<feature type="non-terminal residue" evidence="1">
    <location>
        <position position="1"/>
    </location>
</feature>
<dbReference type="Proteomes" id="UP000789901">
    <property type="component" value="Unassembled WGS sequence"/>
</dbReference>
<sequence length="120" mass="14405">FVVKLNEQDKVIELTKKKKKSVNTEVSLESQKIGYTSLIVSNNNMISSYLNKTTNIELMEKQKSIETNKIDRPNKKITEYTELDYYKAWENQEKNRWQKTEQRKKVQKEEKGKKQYRIII</sequence>
<comment type="caution">
    <text evidence="1">The sequence shown here is derived from an EMBL/GenBank/DDBJ whole genome shotgun (WGS) entry which is preliminary data.</text>
</comment>
<name>A0ABN7WWZ7_GIGMA</name>
<proteinExistence type="predicted"/>
<keyword evidence="2" id="KW-1185">Reference proteome</keyword>
<dbReference type="EMBL" id="CAJVQB010070276">
    <property type="protein sequence ID" value="CAG8842806.1"/>
    <property type="molecule type" value="Genomic_DNA"/>
</dbReference>